<dbReference type="SUPFAM" id="SSF55729">
    <property type="entry name" value="Acyl-CoA N-acyltransferases (Nat)"/>
    <property type="match status" value="1"/>
</dbReference>
<dbReference type="Pfam" id="PF00583">
    <property type="entry name" value="Acetyltransf_1"/>
    <property type="match status" value="1"/>
</dbReference>
<evidence type="ECO:0000313" key="5">
    <source>
        <dbReference type="Proteomes" id="UP000244880"/>
    </source>
</evidence>
<feature type="domain" description="N-acetyltransferase" evidence="3">
    <location>
        <begin position="1"/>
        <end position="152"/>
    </location>
</feature>
<evidence type="ECO:0000256" key="1">
    <source>
        <dbReference type="ARBA" id="ARBA00022679"/>
    </source>
</evidence>
<evidence type="ECO:0000256" key="2">
    <source>
        <dbReference type="ARBA" id="ARBA00023315"/>
    </source>
</evidence>
<evidence type="ECO:0000259" key="3">
    <source>
        <dbReference type="PROSITE" id="PS51186"/>
    </source>
</evidence>
<dbReference type="InterPro" id="IPR016181">
    <property type="entry name" value="Acyl_CoA_acyltransferase"/>
</dbReference>
<dbReference type="PANTHER" id="PTHR43877">
    <property type="entry name" value="AMINOALKYLPHOSPHONATE N-ACETYLTRANSFERASE-RELATED-RELATED"/>
    <property type="match status" value="1"/>
</dbReference>
<organism evidence="4 5">
    <name type="scientific">Ascidiaceihabitans donghaensis</name>
    <dbReference type="NCBI Taxonomy" id="1510460"/>
    <lineage>
        <taxon>Bacteria</taxon>
        <taxon>Pseudomonadati</taxon>
        <taxon>Pseudomonadota</taxon>
        <taxon>Alphaproteobacteria</taxon>
        <taxon>Rhodobacterales</taxon>
        <taxon>Paracoccaceae</taxon>
        <taxon>Ascidiaceihabitans</taxon>
    </lineage>
</organism>
<name>A0A2R8BHY0_9RHOB</name>
<dbReference type="PROSITE" id="PS51186">
    <property type="entry name" value="GNAT"/>
    <property type="match status" value="1"/>
</dbReference>
<evidence type="ECO:0000313" key="4">
    <source>
        <dbReference type="EMBL" id="SPH22734.1"/>
    </source>
</evidence>
<accession>A0A2R8BHY0</accession>
<keyword evidence="5" id="KW-1185">Reference proteome</keyword>
<reference evidence="4 5" key="1">
    <citation type="submission" date="2018-03" db="EMBL/GenBank/DDBJ databases">
        <authorList>
            <person name="Keele B.F."/>
        </authorList>
    </citation>
    <scope>NUCLEOTIDE SEQUENCE [LARGE SCALE GENOMIC DNA]</scope>
    <source>
        <strain evidence="4 5">CECT 8599</strain>
    </source>
</reference>
<dbReference type="CDD" id="cd04301">
    <property type="entry name" value="NAT_SF"/>
    <property type="match status" value="1"/>
</dbReference>
<dbReference type="RefSeq" id="WP_108829644.1">
    <property type="nucleotide sequence ID" value="NZ_OMOR01000001.1"/>
</dbReference>
<keyword evidence="1" id="KW-0808">Transferase</keyword>
<proteinExistence type="predicted"/>
<dbReference type="InterPro" id="IPR000182">
    <property type="entry name" value="GNAT_dom"/>
</dbReference>
<gene>
    <name evidence="4" type="ORF">ASD8599_03480</name>
</gene>
<protein>
    <recommendedName>
        <fullName evidence="3">N-acetyltransferase domain-containing protein</fullName>
    </recommendedName>
</protein>
<dbReference type="Proteomes" id="UP000244880">
    <property type="component" value="Unassembled WGS sequence"/>
</dbReference>
<sequence length="152" mass="16829">MTIKQTTSTDIPQLQSVLNATELFPGDMLPDMISGFLSDETSEEIWLTFLQNEQPVGFCYAMPEQLTEGTWNMLAIAVHPDTQGSGVGGQLTKALEDQLRANGNRILIADTSGTDDFAQTRAFYAKQGYGEEARIRDFWAAGDDKVIYRKAL</sequence>
<dbReference type="OrthoDB" id="9789603at2"/>
<dbReference type="AlphaFoldDB" id="A0A2R8BHY0"/>
<dbReference type="EMBL" id="OMOR01000001">
    <property type="protein sequence ID" value="SPH22734.1"/>
    <property type="molecule type" value="Genomic_DNA"/>
</dbReference>
<dbReference type="InterPro" id="IPR050832">
    <property type="entry name" value="Bact_Acetyltransf"/>
</dbReference>
<keyword evidence="2" id="KW-0012">Acyltransferase</keyword>
<dbReference type="Gene3D" id="3.40.630.30">
    <property type="match status" value="1"/>
</dbReference>
<dbReference type="GO" id="GO:0016747">
    <property type="term" value="F:acyltransferase activity, transferring groups other than amino-acyl groups"/>
    <property type="evidence" value="ECO:0007669"/>
    <property type="project" value="InterPro"/>
</dbReference>